<dbReference type="Proteomes" id="UP001168821">
    <property type="component" value="Unassembled WGS sequence"/>
</dbReference>
<dbReference type="AlphaFoldDB" id="A0AA38MJ06"/>
<dbReference type="EMBL" id="JALNTZ010000003">
    <property type="protein sequence ID" value="KAJ3657878.1"/>
    <property type="molecule type" value="Genomic_DNA"/>
</dbReference>
<proteinExistence type="predicted"/>
<protein>
    <submittedName>
        <fullName evidence="1">Uncharacterized protein</fullName>
    </submittedName>
</protein>
<reference evidence="1" key="1">
    <citation type="journal article" date="2023" name="G3 (Bethesda)">
        <title>Whole genome assemblies of Zophobas morio and Tenebrio molitor.</title>
        <authorList>
            <person name="Kaur S."/>
            <person name="Stinson S.A."/>
            <person name="diCenzo G.C."/>
        </authorList>
    </citation>
    <scope>NUCLEOTIDE SEQUENCE</scope>
    <source>
        <strain evidence="1">QUZm001</strain>
    </source>
</reference>
<evidence type="ECO:0000313" key="1">
    <source>
        <dbReference type="EMBL" id="KAJ3657878.1"/>
    </source>
</evidence>
<keyword evidence="2" id="KW-1185">Reference proteome</keyword>
<comment type="caution">
    <text evidence="1">The sequence shown here is derived from an EMBL/GenBank/DDBJ whole genome shotgun (WGS) entry which is preliminary data.</text>
</comment>
<gene>
    <name evidence="1" type="ORF">Zmor_009654</name>
</gene>
<accession>A0AA38MJ06</accession>
<organism evidence="1 2">
    <name type="scientific">Zophobas morio</name>
    <dbReference type="NCBI Taxonomy" id="2755281"/>
    <lineage>
        <taxon>Eukaryota</taxon>
        <taxon>Metazoa</taxon>
        <taxon>Ecdysozoa</taxon>
        <taxon>Arthropoda</taxon>
        <taxon>Hexapoda</taxon>
        <taxon>Insecta</taxon>
        <taxon>Pterygota</taxon>
        <taxon>Neoptera</taxon>
        <taxon>Endopterygota</taxon>
        <taxon>Coleoptera</taxon>
        <taxon>Polyphaga</taxon>
        <taxon>Cucujiformia</taxon>
        <taxon>Tenebrionidae</taxon>
        <taxon>Zophobas</taxon>
    </lineage>
</organism>
<sequence length="99" mass="11432">MTQRGHVTSFTCGPAEFHQFRIFDGFINGNGINYWRFVCLIEHGFWADEERHVWMENTPGGPLVVLEIANRGKLRAHLKKCQIVPNRNAKLDANLLLIR</sequence>
<name>A0AA38MJ06_9CUCU</name>
<evidence type="ECO:0000313" key="2">
    <source>
        <dbReference type="Proteomes" id="UP001168821"/>
    </source>
</evidence>